<protein>
    <recommendedName>
        <fullName evidence="4">Glycosyl hydrolase family 20</fullName>
    </recommendedName>
</protein>
<evidence type="ECO:0000256" key="1">
    <source>
        <dbReference type="ARBA" id="ARBA00022801"/>
    </source>
</evidence>
<keyword evidence="1" id="KW-0378">Hydrolase</keyword>
<keyword evidence="3" id="KW-1185">Reference proteome</keyword>
<proteinExistence type="predicted"/>
<comment type="caution">
    <text evidence="2">The sequence shown here is derived from an EMBL/GenBank/DDBJ whole genome shotgun (WGS) entry which is preliminary data.</text>
</comment>
<organism evidence="2 3">
    <name type="scientific">Mariniflexile gromovii</name>
    <dbReference type="NCBI Taxonomy" id="362523"/>
    <lineage>
        <taxon>Bacteria</taxon>
        <taxon>Pseudomonadati</taxon>
        <taxon>Bacteroidota</taxon>
        <taxon>Flavobacteriia</taxon>
        <taxon>Flavobacteriales</taxon>
        <taxon>Flavobacteriaceae</taxon>
        <taxon>Mariniflexile</taxon>
    </lineage>
</organism>
<name>A0ABS4BWI1_9FLAO</name>
<gene>
    <name evidence="2" type="ORF">J8H85_13890</name>
</gene>
<dbReference type="SUPFAM" id="SSF55545">
    <property type="entry name" value="beta-N-acetylhexosaminidase-like domain"/>
    <property type="match status" value="1"/>
</dbReference>
<reference evidence="2 3" key="1">
    <citation type="submission" date="2021-04" db="EMBL/GenBank/DDBJ databases">
        <title>Mariniflexile gromovii gen. nov., sp. nov., a gliding bacterium isolated from the sea urchin Strongylocentrotus intermedius.</title>
        <authorList>
            <person name="Ko S."/>
            <person name="Le V."/>
            <person name="Ahn C.-Y."/>
            <person name="Oh H.-M."/>
        </authorList>
    </citation>
    <scope>NUCLEOTIDE SEQUENCE [LARGE SCALE GENOMIC DNA]</scope>
    <source>
        <strain evidence="2 3">KCTC 12570</strain>
    </source>
</reference>
<dbReference type="Proteomes" id="UP000670776">
    <property type="component" value="Unassembled WGS sequence"/>
</dbReference>
<accession>A0ABS4BWI1</accession>
<feature type="non-terminal residue" evidence="2">
    <location>
        <position position="317"/>
    </location>
</feature>
<evidence type="ECO:0008006" key="4">
    <source>
        <dbReference type="Google" id="ProtNLM"/>
    </source>
</evidence>
<dbReference type="EMBL" id="JAGJCB010000015">
    <property type="protein sequence ID" value="MBP0904927.1"/>
    <property type="molecule type" value="Genomic_DNA"/>
</dbReference>
<evidence type="ECO:0000313" key="2">
    <source>
        <dbReference type="EMBL" id="MBP0904927.1"/>
    </source>
</evidence>
<sequence>MYGCKEEPKKRITLYADVSILSELNFGIVKLRETLSIQGISLTIAKDPSQANIKLEIDNQKDTDSEKNDGYSILKSGDIITLSSECNRGLLYGLFELKEQLSNGIIWNEIQEKHTRAHHDFRAIKFNLPWYPYRSGEHLNTHIQTCKDLKYWEYFLDMMLENKFNALTLWNMHPYMYMVKSKSFPKASPFSDEEIAEWEIFWKSLFKMAKDRGIDTYIVNWNIFLPELFSKEYGGGNYSSEAGVGHFGDGETNQNIEDYTREVVTQTLNTYEDLTGIGITLGERMGGMTSEKRRDWADRSLIAGLKAANRKARLIYR</sequence>
<evidence type="ECO:0000313" key="3">
    <source>
        <dbReference type="Proteomes" id="UP000670776"/>
    </source>
</evidence>
<dbReference type="InterPro" id="IPR029018">
    <property type="entry name" value="Hex-like_dom2"/>
</dbReference>